<dbReference type="InterPro" id="IPR016488">
    <property type="entry name" value="NADH_Ub_cplx-1_asu_su-6"/>
</dbReference>
<dbReference type="OrthoDB" id="14535at2759"/>
<dbReference type="HOGENOM" id="CLU_111660_0_0_1"/>
<evidence type="ECO:0000256" key="3">
    <source>
        <dbReference type="ARBA" id="ARBA00022448"/>
    </source>
</evidence>
<comment type="caution">
    <text evidence="10">The sequence shown here is derived from an EMBL/GenBank/DDBJ whole genome shotgun (WGS) entry which is preliminary data.</text>
</comment>
<evidence type="ECO:0000313" key="10">
    <source>
        <dbReference type="EMBL" id="GAD91463.1"/>
    </source>
</evidence>
<dbReference type="EMBL" id="BAUL01000001">
    <property type="protein sequence ID" value="GAD91463.1"/>
    <property type="molecule type" value="Genomic_DNA"/>
</dbReference>
<dbReference type="InterPro" id="IPR045299">
    <property type="entry name" value="Complex1_LYR_NDUFA6_LYRM6"/>
</dbReference>
<evidence type="ECO:0000313" key="11">
    <source>
        <dbReference type="Proteomes" id="UP000018001"/>
    </source>
</evidence>
<keyword evidence="6" id="KW-0249">Electron transport</keyword>
<dbReference type="Pfam" id="PF13233">
    <property type="entry name" value="Complex1_LYR_2"/>
    <property type="match status" value="1"/>
</dbReference>
<reference evidence="11" key="1">
    <citation type="journal article" date="2014" name="Genome Announc.">
        <title>Draft genome sequence of the formaldehyde-resistant fungus Byssochlamys spectabilis No. 5 (anamorph Paecilomyces variotii No. 5) (NBRC109023).</title>
        <authorList>
            <person name="Oka T."/>
            <person name="Ekino K."/>
            <person name="Fukuda K."/>
            <person name="Nomura Y."/>
        </authorList>
    </citation>
    <scope>NUCLEOTIDE SEQUENCE [LARGE SCALE GENOMIC DNA]</scope>
    <source>
        <strain evidence="11">No. 5 / NBRC 109023</strain>
    </source>
</reference>
<keyword evidence="3" id="KW-0813">Transport</keyword>
<comment type="similarity">
    <text evidence="2">Belongs to the complex I LYR family.</text>
</comment>
<feature type="region of interest" description="Disordered" evidence="9">
    <location>
        <begin position="1"/>
        <end position="38"/>
    </location>
</feature>
<dbReference type="CDD" id="cd20266">
    <property type="entry name" value="Complex1_LYR_NDUFA6_LYRM6"/>
    <property type="match status" value="1"/>
</dbReference>
<protein>
    <submittedName>
        <fullName evidence="10">NADH-ubiquinone oxidoreductase subunit</fullName>
    </submittedName>
</protein>
<evidence type="ECO:0000256" key="7">
    <source>
        <dbReference type="ARBA" id="ARBA00023128"/>
    </source>
</evidence>
<dbReference type="GO" id="GO:0005743">
    <property type="term" value="C:mitochondrial inner membrane"/>
    <property type="evidence" value="ECO:0007669"/>
    <property type="project" value="UniProtKB-SubCell"/>
</dbReference>
<dbReference type="GO" id="GO:0006979">
    <property type="term" value="P:response to oxidative stress"/>
    <property type="evidence" value="ECO:0007669"/>
    <property type="project" value="TreeGrafter"/>
</dbReference>
<dbReference type="GO" id="GO:0045271">
    <property type="term" value="C:respiratory chain complex I"/>
    <property type="evidence" value="ECO:0007669"/>
    <property type="project" value="InterPro"/>
</dbReference>
<name>V5FIE2_BYSSN</name>
<keyword evidence="8" id="KW-0472">Membrane</keyword>
<comment type="subcellular location">
    <subcellularLocation>
        <location evidence="1">Mitochondrion inner membrane</location>
        <topology evidence="1">Peripheral membrane protein</topology>
        <orientation evidence="1">Matrix side</orientation>
    </subcellularLocation>
</comment>
<dbReference type="InParanoid" id="V5FIE2"/>
<feature type="compositionally biased region" description="Low complexity" evidence="9">
    <location>
        <begin position="1"/>
        <end position="10"/>
    </location>
</feature>
<sequence>MVGGEATTRTSTKRASARNTAEGDLHHPSSDPRYPGSSSLNLSLSAHLPSWCLQDQFVRRDTVSIVATMTINPTFLAQKTRTSVNWADAKRRVLRSYRHWLRASPEIQTMYSLNMPVSAIRTKIRQEFEQHRYVNQLNVVDVLIQKSNAEFQETLNYWKQLSHVMKYFRPEEDPTARLPPNFISGFLEGRN</sequence>
<evidence type="ECO:0000256" key="2">
    <source>
        <dbReference type="ARBA" id="ARBA00009508"/>
    </source>
</evidence>
<evidence type="ECO:0000256" key="1">
    <source>
        <dbReference type="ARBA" id="ARBA00004443"/>
    </source>
</evidence>
<keyword evidence="10" id="KW-0830">Ubiquinone</keyword>
<dbReference type="AlphaFoldDB" id="V5FIE2"/>
<keyword evidence="7" id="KW-0496">Mitochondrion</keyword>
<feature type="compositionally biased region" description="Basic and acidic residues" evidence="9">
    <location>
        <begin position="21"/>
        <end position="30"/>
    </location>
</feature>
<organism evidence="10 11">
    <name type="scientific">Byssochlamys spectabilis (strain No. 5 / NBRC 109023)</name>
    <name type="common">Paecilomyces variotii</name>
    <dbReference type="NCBI Taxonomy" id="1356009"/>
    <lineage>
        <taxon>Eukaryota</taxon>
        <taxon>Fungi</taxon>
        <taxon>Dikarya</taxon>
        <taxon>Ascomycota</taxon>
        <taxon>Pezizomycotina</taxon>
        <taxon>Eurotiomycetes</taxon>
        <taxon>Eurotiomycetidae</taxon>
        <taxon>Eurotiales</taxon>
        <taxon>Thermoascaceae</taxon>
        <taxon>Paecilomyces</taxon>
    </lineage>
</organism>
<proteinExistence type="inferred from homology"/>
<keyword evidence="5" id="KW-0999">Mitochondrion inner membrane</keyword>
<gene>
    <name evidence="10" type="ORF">PVAR5_0033</name>
</gene>
<keyword evidence="11" id="KW-1185">Reference proteome</keyword>
<accession>V5FIE2</accession>
<evidence type="ECO:0000256" key="4">
    <source>
        <dbReference type="ARBA" id="ARBA00022660"/>
    </source>
</evidence>
<evidence type="ECO:0000256" key="6">
    <source>
        <dbReference type="ARBA" id="ARBA00022982"/>
    </source>
</evidence>
<keyword evidence="4" id="KW-0679">Respiratory chain</keyword>
<evidence type="ECO:0000256" key="8">
    <source>
        <dbReference type="ARBA" id="ARBA00023136"/>
    </source>
</evidence>
<evidence type="ECO:0000256" key="9">
    <source>
        <dbReference type="SAM" id="MobiDB-lite"/>
    </source>
</evidence>
<dbReference type="PANTHER" id="PTHR12964:SF0">
    <property type="entry name" value="NADH DEHYDROGENASE [UBIQUINONE] 1 ALPHA SUBCOMPLEX SUBUNIT 6"/>
    <property type="match status" value="1"/>
</dbReference>
<evidence type="ECO:0000256" key="5">
    <source>
        <dbReference type="ARBA" id="ARBA00022792"/>
    </source>
</evidence>
<dbReference type="Proteomes" id="UP000018001">
    <property type="component" value="Unassembled WGS sequence"/>
</dbReference>
<dbReference type="PANTHER" id="PTHR12964">
    <property type="entry name" value="NADH-UBIQUINONE OXIDOREDUCTASE B14 SUBUNIT"/>
    <property type="match status" value="1"/>
</dbReference>
<dbReference type="eggNOG" id="KOG3426">
    <property type="taxonomic scope" value="Eukaryota"/>
</dbReference>